<feature type="compositionally biased region" description="Low complexity" evidence="1">
    <location>
        <begin position="233"/>
        <end position="245"/>
    </location>
</feature>
<name>A0ABU6ULR7_9FABA</name>
<feature type="compositionally biased region" description="Basic and acidic residues" evidence="1">
    <location>
        <begin position="102"/>
        <end position="116"/>
    </location>
</feature>
<feature type="region of interest" description="Disordered" evidence="1">
    <location>
        <begin position="45"/>
        <end position="71"/>
    </location>
</feature>
<keyword evidence="3" id="KW-1185">Reference proteome</keyword>
<accession>A0ABU6ULR7</accession>
<feature type="compositionally biased region" description="Basic and acidic residues" evidence="1">
    <location>
        <begin position="61"/>
        <end position="71"/>
    </location>
</feature>
<evidence type="ECO:0000313" key="2">
    <source>
        <dbReference type="EMBL" id="MED6162242.1"/>
    </source>
</evidence>
<feature type="compositionally biased region" description="Polar residues" evidence="1">
    <location>
        <begin position="213"/>
        <end position="224"/>
    </location>
</feature>
<dbReference type="EMBL" id="JASCZI010121565">
    <property type="protein sequence ID" value="MED6162242.1"/>
    <property type="molecule type" value="Genomic_DNA"/>
</dbReference>
<comment type="caution">
    <text evidence="2">The sequence shown here is derived from an EMBL/GenBank/DDBJ whole genome shotgun (WGS) entry which is preliminary data.</text>
</comment>
<sequence length="295" mass="32747">MNTANQSRGKFARLCVEIDLNKPLDAKYEVNGSVTLKMHAQPRKINLPWRKTTSSNQQPPKRHEDTTEGTAIDKGKKVISEPQEFGSWMVVQKQKRTKRQSFAKDDSGAKCKSDREVVENVGERTRYEEDTHQANKTFLSGSDMRRIKALNGPHLSDLTLENPTLITQGNPTETHTTHNVITHGPQNIPTTNPGPNPVVTVLTPPELHLAHPTSKSQARNNDPTSHPPQPNNILHSPIPSPSQHIISGGTIVLETPPEDMDIVVNVEPPDPGDHFLIRYEMEESMAQGTQAIMAL</sequence>
<protein>
    <submittedName>
        <fullName evidence="2">Uncharacterized protein</fullName>
    </submittedName>
</protein>
<feature type="compositionally biased region" description="Low complexity" evidence="1">
    <location>
        <begin position="185"/>
        <end position="205"/>
    </location>
</feature>
<gene>
    <name evidence="2" type="ORF">PIB30_068531</name>
</gene>
<reference evidence="2 3" key="1">
    <citation type="journal article" date="2023" name="Plants (Basel)">
        <title>Bridging the Gap: Combining Genomics and Transcriptomics Approaches to Understand Stylosanthes scabra, an Orphan Legume from the Brazilian Caatinga.</title>
        <authorList>
            <person name="Ferreira-Neto J.R.C."/>
            <person name="da Silva M.D."/>
            <person name="Binneck E."/>
            <person name="de Melo N.F."/>
            <person name="da Silva R.H."/>
            <person name="de Melo A.L.T.M."/>
            <person name="Pandolfi V."/>
            <person name="Bustamante F.O."/>
            <person name="Brasileiro-Vidal A.C."/>
            <person name="Benko-Iseppon A.M."/>
        </authorList>
    </citation>
    <scope>NUCLEOTIDE SEQUENCE [LARGE SCALE GENOMIC DNA]</scope>
    <source>
        <tissue evidence="2">Leaves</tissue>
    </source>
</reference>
<proteinExistence type="predicted"/>
<feature type="region of interest" description="Disordered" evidence="1">
    <location>
        <begin position="182"/>
        <end position="245"/>
    </location>
</feature>
<dbReference type="Proteomes" id="UP001341840">
    <property type="component" value="Unassembled WGS sequence"/>
</dbReference>
<feature type="region of interest" description="Disordered" evidence="1">
    <location>
        <begin position="96"/>
        <end position="116"/>
    </location>
</feature>
<evidence type="ECO:0000313" key="3">
    <source>
        <dbReference type="Proteomes" id="UP001341840"/>
    </source>
</evidence>
<organism evidence="2 3">
    <name type="scientific">Stylosanthes scabra</name>
    <dbReference type="NCBI Taxonomy" id="79078"/>
    <lineage>
        <taxon>Eukaryota</taxon>
        <taxon>Viridiplantae</taxon>
        <taxon>Streptophyta</taxon>
        <taxon>Embryophyta</taxon>
        <taxon>Tracheophyta</taxon>
        <taxon>Spermatophyta</taxon>
        <taxon>Magnoliopsida</taxon>
        <taxon>eudicotyledons</taxon>
        <taxon>Gunneridae</taxon>
        <taxon>Pentapetalae</taxon>
        <taxon>rosids</taxon>
        <taxon>fabids</taxon>
        <taxon>Fabales</taxon>
        <taxon>Fabaceae</taxon>
        <taxon>Papilionoideae</taxon>
        <taxon>50 kb inversion clade</taxon>
        <taxon>dalbergioids sensu lato</taxon>
        <taxon>Dalbergieae</taxon>
        <taxon>Pterocarpus clade</taxon>
        <taxon>Stylosanthes</taxon>
    </lineage>
</organism>
<evidence type="ECO:0000256" key="1">
    <source>
        <dbReference type="SAM" id="MobiDB-lite"/>
    </source>
</evidence>